<comment type="caution">
    <text evidence="3">The sequence shown here is derived from an EMBL/GenBank/DDBJ whole genome shotgun (WGS) entry which is preliminary data.</text>
</comment>
<feature type="transmembrane region" description="Helical" evidence="2">
    <location>
        <begin position="79"/>
        <end position="97"/>
    </location>
</feature>
<dbReference type="RefSeq" id="WP_289162484.1">
    <property type="nucleotide sequence ID" value="NZ_JASZZN010000003.1"/>
</dbReference>
<protein>
    <submittedName>
        <fullName evidence="3">Iron dicitrate transport regulator FecR</fullName>
    </submittedName>
</protein>
<dbReference type="InterPro" id="IPR012373">
    <property type="entry name" value="Ferrdict_sens_TM"/>
</dbReference>
<dbReference type="PANTHER" id="PTHR30273:SF2">
    <property type="entry name" value="PROTEIN FECR"/>
    <property type="match status" value="1"/>
</dbReference>
<evidence type="ECO:0000313" key="4">
    <source>
        <dbReference type="Proteomes" id="UP001239462"/>
    </source>
</evidence>
<dbReference type="EMBL" id="JASZZN010000003">
    <property type="protein sequence ID" value="MDM4014867.1"/>
    <property type="molecule type" value="Genomic_DNA"/>
</dbReference>
<sequence length="474" mass="51974">MSERELYERLRDACLNGNASETERKKFSALLAKSDDFVDDYLEHAQIDATLAWYGQSEDIPPLNQVSPVTPSRTATDKWLLIGVAATLFAVVSGWIYSSVQANAAKSVAYLESAAHCQWGVCTIPTSLQTDLPAGRLRLISGVAKLRFPNVTVTLEGPVDLEILNTKACRVYSGRVIGQVDPGGEGFVVETPNAAVVDRGTKFGVAVKGNGDAQLDVIDGVVDIRHHATGQKIRAKGASSVKADGQQLQVIDQNYLQLQATEERPDKGRFEYISSSDGEGEELFLTYGDRLEGNEFPRPLHTLLVKHSESQPHWERVIVLRFDLSTLSKDQIKSAHLRLDGVATEMGYASLVPDASLEFYVLDEQFERAWDSESSKWASFPGTVSNAPIINQDHVNLIGEIVIPQSQPEGRFIMNDQRLADALRSDRDGLITIVLKRATSGTGGPSYVHGFADRTHPTATPPTLRIEMESPSNE</sequence>
<keyword evidence="2" id="KW-0812">Transmembrane</keyword>
<gene>
    <name evidence="3" type="ORF">QTN89_05450</name>
</gene>
<proteinExistence type="predicted"/>
<keyword evidence="2" id="KW-0472">Membrane</keyword>
<dbReference type="PANTHER" id="PTHR30273">
    <property type="entry name" value="PERIPLASMIC SIGNAL SENSOR AND SIGMA FACTOR ACTIVATOR FECR-RELATED"/>
    <property type="match status" value="1"/>
</dbReference>
<dbReference type="Proteomes" id="UP001239462">
    <property type="component" value="Unassembled WGS sequence"/>
</dbReference>
<evidence type="ECO:0000256" key="2">
    <source>
        <dbReference type="SAM" id="Phobius"/>
    </source>
</evidence>
<reference evidence="3 4" key="1">
    <citation type="submission" date="2023-06" db="EMBL/GenBank/DDBJ databases">
        <title>Roseiconus lacunae JC819 isolated from Gulf of Mannar region, Tamil Nadu.</title>
        <authorList>
            <person name="Pk S."/>
            <person name="Ch S."/>
            <person name="Ch V.R."/>
        </authorList>
    </citation>
    <scope>NUCLEOTIDE SEQUENCE [LARGE SCALE GENOMIC DNA]</scope>
    <source>
        <strain evidence="3 4">JC819</strain>
    </source>
</reference>
<keyword evidence="2" id="KW-1133">Transmembrane helix</keyword>
<accession>A0ABT7PEF0</accession>
<organism evidence="3 4">
    <name type="scientific">Roseiconus lacunae</name>
    <dbReference type="NCBI Taxonomy" id="2605694"/>
    <lineage>
        <taxon>Bacteria</taxon>
        <taxon>Pseudomonadati</taxon>
        <taxon>Planctomycetota</taxon>
        <taxon>Planctomycetia</taxon>
        <taxon>Pirellulales</taxon>
        <taxon>Pirellulaceae</taxon>
        <taxon>Roseiconus</taxon>
    </lineage>
</organism>
<evidence type="ECO:0000256" key="1">
    <source>
        <dbReference type="SAM" id="MobiDB-lite"/>
    </source>
</evidence>
<evidence type="ECO:0000313" key="3">
    <source>
        <dbReference type="EMBL" id="MDM4014867.1"/>
    </source>
</evidence>
<dbReference type="Gene3D" id="2.60.120.1440">
    <property type="match status" value="1"/>
</dbReference>
<name>A0ABT7PEF0_9BACT</name>
<keyword evidence="4" id="KW-1185">Reference proteome</keyword>
<feature type="region of interest" description="Disordered" evidence="1">
    <location>
        <begin position="446"/>
        <end position="474"/>
    </location>
</feature>